<dbReference type="InterPro" id="IPR006103">
    <property type="entry name" value="Glyco_hydro_2_cat"/>
</dbReference>
<evidence type="ECO:0000259" key="6">
    <source>
        <dbReference type="Pfam" id="PF18565"/>
    </source>
</evidence>
<dbReference type="InterPro" id="IPR023230">
    <property type="entry name" value="Glyco_hydro_2_CS"/>
</dbReference>
<feature type="domain" description="Glycoside hydrolase family 2 immunoglobulin-like beta-sandwich" evidence="4">
    <location>
        <begin position="161"/>
        <end position="269"/>
    </location>
</feature>
<dbReference type="SUPFAM" id="SSF51445">
    <property type="entry name" value="(Trans)glycosidases"/>
    <property type="match status" value="1"/>
</dbReference>
<dbReference type="Proteomes" id="UP000683246">
    <property type="component" value="Chromosome"/>
</dbReference>
<dbReference type="RefSeq" id="WP_212697725.1">
    <property type="nucleotide sequence ID" value="NZ_CP058649.1"/>
</dbReference>
<evidence type="ECO:0000313" key="9">
    <source>
        <dbReference type="Proteomes" id="UP000683246"/>
    </source>
</evidence>
<organism evidence="8 9">
    <name type="scientific">Vallitalea pronyensis</name>
    <dbReference type="NCBI Taxonomy" id="1348613"/>
    <lineage>
        <taxon>Bacteria</taxon>
        <taxon>Bacillati</taxon>
        <taxon>Bacillota</taxon>
        <taxon>Clostridia</taxon>
        <taxon>Lachnospirales</taxon>
        <taxon>Vallitaleaceae</taxon>
        <taxon>Vallitalea</taxon>
    </lineage>
</organism>
<evidence type="ECO:0000256" key="3">
    <source>
        <dbReference type="ARBA" id="ARBA00023295"/>
    </source>
</evidence>
<dbReference type="GO" id="GO:0005975">
    <property type="term" value="P:carbohydrate metabolic process"/>
    <property type="evidence" value="ECO:0007669"/>
    <property type="project" value="InterPro"/>
</dbReference>
<gene>
    <name evidence="8" type="ORF">HZI73_08005</name>
</gene>
<evidence type="ECO:0000256" key="2">
    <source>
        <dbReference type="ARBA" id="ARBA00022801"/>
    </source>
</evidence>
<dbReference type="InterPro" id="IPR054593">
    <property type="entry name" value="Beta-mannosidase-like_N2"/>
</dbReference>
<protein>
    <submittedName>
        <fullName evidence="8">Glycoside hydrolase family 2 protein</fullName>
    </submittedName>
</protein>
<dbReference type="AlphaFoldDB" id="A0A8J8SGD4"/>
<dbReference type="InterPro" id="IPR008979">
    <property type="entry name" value="Galactose-bd-like_sf"/>
</dbReference>
<evidence type="ECO:0000259" key="7">
    <source>
        <dbReference type="Pfam" id="PF22666"/>
    </source>
</evidence>
<dbReference type="GO" id="GO:0004553">
    <property type="term" value="F:hydrolase activity, hydrolyzing O-glycosyl compounds"/>
    <property type="evidence" value="ECO:0007669"/>
    <property type="project" value="InterPro"/>
</dbReference>
<dbReference type="InterPro" id="IPR051913">
    <property type="entry name" value="GH2_Domain-Containing"/>
</dbReference>
<feature type="domain" description="Beta-mannosidase-like galactose-binding" evidence="7">
    <location>
        <begin position="59"/>
        <end position="127"/>
    </location>
</feature>
<dbReference type="Pfam" id="PF22666">
    <property type="entry name" value="Glyco_hydro_2_N2"/>
    <property type="match status" value="1"/>
</dbReference>
<dbReference type="PANTHER" id="PTHR42732">
    <property type="entry name" value="BETA-GALACTOSIDASE"/>
    <property type="match status" value="1"/>
</dbReference>
<name>A0A8J8SGD4_9FIRM</name>
<dbReference type="KEGG" id="vpy:HZI73_08005"/>
<proteinExistence type="inferred from homology"/>
<sequence length="746" mass="84850">MPRRIEAFNDQWQYMADFSPAYIEPAFNDASFEEVCLPHTHKVLPYNYFDEKDYQFVSCYRKHFTLSSDDKGKIIFLDFEGVMTYAKVYLNGTCIGEHKGGYTPFSINMTEHIRFDEENVLTVQVDAREREDIPPFGFVIDYLTFGGIYREVSLRVVEPLHIHTIYAKPQDVLEPVKAVHTDIAIINKTGKEVTFDLQLTLATRDGKQLATSYESMCGSLETLDCTMILKGLKAIQLWDIHTPCLYTVTVSIIMDGVVMDAYTSLIGFRTAVFTAEGFFLNGKPLTIMGLNRHQSFPYVGYAMPKRVQQKDADILKFDLGLNTVRTSHYPQSTHFLDRCDEIGLLVFEEIPGWQHIGDAQWQETACQHVSDMIIRDRHHPSIILWGVRINESVDHHDFYIRTNAIAHQLDKTRQTGGVRARENSEFLEDVFTMNDFINGRNGDTRIARSQQETTGLTYQVPYLITEYGGHMYPTKRFDQEERLDHHARLHMRMINHVHLDPHQSGGIGWCAFDYNTHHQFGAGDRICYHGVMDMFRLPKFAAYAYASQIAPSEKIILEPVTRYAMGERSRGGITPLTIYTNCDRVDFYIAGVKKGEYYPAVTDYAGVPHPPIIIDKLDGTWGSNWSDGLFIGYVRDKEVIRRQYACNPVLTNLDIAADDLELASGDWDATRVTLKAVDQYGNLIPFVDCIVHVTIDGPGSIIGPQAFNLIGGERALWVKTHGVPGTLTLTFAVEAFPNKTMMIEVK</sequence>
<keyword evidence="9" id="KW-1185">Reference proteome</keyword>
<keyword evidence="3" id="KW-0326">Glycosidase</keyword>
<accession>A0A8J8SGD4</accession>
<evidence type="ECO:0000256" key="1">
    <source>
        <dbReference type="ARBA" id="ARBA00007401"/>
    </source>
</evidence>
<dbReference type="InterPro" id="IPR036156">
    <property type="entry name" value="Beta-gal/glucu_dom_sf"/>
</dbReference>
<dbReference type="PANTHER" id="PTHR42732:SF1">
    <property type="entry name" value="BETA-MANNOSIDASE"/>
    <property type="match status" value="1"/>
</dbReference>
<dbReference type="InterPro" id="IPR040605">
    <property type="entry name" value="Glyco_hydro2_dom5"/>
</dbReference>
<reference evidence="8" key="1">
    <citation type="submission" date="2020-07" db="EMBL/GenBank/DDBJ databases">
        <title>Vallitalea pronyensis genome.</title>
        <authorList>
            <person name="Postec A."/>
        </authorList>
    </citation>
    <scope>NUCLEOTIDE SEQUENCE</scope>
    <source>
        <strain evidence="8">FatNI3</strain>
    </source>
</reference>
<dbReference type="EMBL" id="CP058649">
    <property type="protein sequence ID" value="QUI22242.1"/>
    <property type="molecule type" value="Genomic_DNA"/>
</dbReference>
<dbReference type="SUPFAM" id="SSF49303">
    <property type="entry name" value="beta-Galactosidase/glucuronidase domain"/>
    <property type="match status" value="1"/>
</dbReference>
<dbReference type="InterPro" id="IPR006102">
    <property type="entry name" value="Ig-like_GH2"/>
</dbReference>
<dbReference type="Pfam" id="PF00703">
    <property type="entry name" value="Glyco_hydro_2"/>
    <property type="match status" value="1"/>
</dbReference>
<dbReference type="PRINTS" id="PR00132">
    <property type="entry name" value="GLHYDRLASE2"/>
</dbReference>
<comment type="similarity">
    <text evidence="1">Belongs to the glycosyl hydrolase 2 family.</text>
</comment>
<keyword evidence="2 8" id="KW-0378">Hydrolase</keyword>
<dbReference type="Gene3D" id="2.60.40.10">
    <property type="entry name" value="Immunoglobulins"/>
    <property type="match status" value="2"/>
</dbReference>
<dbReference type="Pfam" id="PF02836">
    <property type="entry name" value="Glyco_hydro_2_C"/>
    <property type="match status" value="1"/>
</dbReference>
<dbReference type="InterPro" id="IPR006101">
    <property type="entry name" value="Glyco_hydro_2"/>
</dbReference>
<dbReference type="Gene3D" id="3.20.20.80">
    <property type="entry name" value="Glycosidases"/>
    <property type="match status" value="1"/>
</dbReference>
<dbReference type="PROSITE" id="PS00719">
    <property type="entry name" value="GLYCOSYL_HYDROL_F2_1"/>
    <property type="match status" value="1"/>
</dbReference>
<feature type="domain" description="Glycoside hydrolase family 2" evidence="6">
    <location>
        <begin position="653"/>
        <end position="740"/>
    </location>
</feature>
<dbReference type="InterPro" id="IPR013783">
    <property type="entry name" value="Ig-like_fold"/>
</dbReference>
<evidence type="ECO:0000259" key="5">
    <source>
        <dbReference type="Pfam" id="PF02836"/>
    </source>
</evidence>
<dbReference type="Gene3D" id="2.60.120.260">
    <property type="entry name" value="Galactose-binding domain-like"/>
    <property type="match status" value="1"/>
</dbReference>
<dbReference type="Pfam" id="PF18565">
    <property type="entry name" value="Glyco_hydro2_C5"/>
    <property type="match status" value="1"/>
</dbReference>
<evidence type="ECO:0000313" key="8">
    <source>
        <dbReference type="EMBL" id="QUI22242.1"/>
    </source>
</evidence>
<feature type="domain" description="Glycoside hydrolase family 2 catalytic" evidence="5">
    <location>
        <begin position="276"/>
        <end position="474"/>
    </location>
</feature>
<evidence type="ECO:0000259" key="4">
    <source>
        <dbReference type="Pfam" id="PF00703"/>
    </source>
</evidence>
<dbReference type="InterPro" id="IPR017853">
    <property type="entry name" value="GH"/>
</dbReference>
<dbReference type="SUPFAM" id="SSF49785">
    <property type="entry name" value="Galactose-binding domain-like"/>
    <property type="match status" value="1"/>
</dbReference>